<dbReference type="EMBL" id="CAMGYJ010000002">
    <property type="protein sequence ID" value="CAI0382497.1"/>
    <property type="molecule type" value="Genomic_DNA"/>
</dbReference>
<evidence type="ECO:0000256" key="1">
    <source>
        <dbReference type="SAM" id="SignalP"/>
    </source>
</evidence>
<comment type="caution">
    <text evidence="2">The sequence shown here is derived from an EMBL/GenBank/DDBJ whole genome shotgun (WGS) entry which is preliminary data.</text>
</comment>
<name>A0AAV0HBB2_9ROSI</name>
<gene>
    <name evidence="2" type="ORF">LITE_LOCUS3589</name>
</gene>
<keyword evidence="1" id="KW-0732">Signal</keyword>
<reference evidence="2" key="1">
    <citation type="submission" date="2022-08" db="EMBL/GenBank/DDBJ databases">
        <authorList>
            <person name="Gutierrez-Valencia J."/>
        </authorList>
    </citation>
    <scope>NUCLEOTIDE SEQUENCE</scope>
</reference>
<organism evidence="2 3">
    <name type="scientific">Linum tenue</name>
    <dbReference type="NCBI Taxonomy" id="586396"/>
    <lineage>
        <taxon>Eukaryota</taxon>
        <taxon>Viridiplantae</taxon>
        <taxon>Streptophyta</taxon>
        <taxon>Embryophyta</taxon>
        <taxon>Tracheophyta</taxon>
        <taxon>Spermatophyta</taxon>
        <taxon>Magnoliopsida</taxon>
        <taxon>eudicotyledons</taxon>
        <taxon>Gunneridae</taxon>
        <taxon>Pentapetalae</taxon>
        <taxon>rosids</taxon>
        <taxon>fabids</taxon>
        <taxon>Malpighiales</taxon>
        <taxon>Linaceae</taxon>
        <taxon>Linum</taxon>
    </lineage>
</organism>
<evidence type="ECO:0000313" key="2">
    <source>
        <dbReference type="EMBL" id="CAI0382497.1"/>
    </source>
</evidence>
<keyword evidence="3" id="KW-1185">Reference proteome</keyword>
<dbReference type="Proteomes" id="UP001154282">
    <property type="component" value="Unassembled WGS sequence"/>
</dbReference>
<protein>
    <submittedName>
        <fullName evidence="2">Uncharacterized protein</fullName>
    </submittedName>
</protein>
<accession>A0AAV0HBB2</accession>
<proteinExistence type="predicted"/>
<feature type="signal peptide" evidence="1">
    <location>
        <begin position="1"/>
        <end position="27"/>
    </location>
</feature>
<evidence type="ECO:0000313" key="3">
    <source>
        <dbReference type="Proteomes" id="UP001154282"/>
    </source>
</evidence>
<sequence length="83" mass="8999">MKGSSSRILVLPLLVLLLIAVQKEVMGEQTNKKVCKVGLIPPAKQGTLGCEALNCDSLCKETYGQPTIGLCYFIVYCACYKPC</sequence>
<dbReference type="AlphaFoldDB" id="A0AAV0HBB2"/>
<feature type="chain" id="PRO_5043684464" evidence="1">
    <location>
        <begin position="28"/>
        <end position="83"/>
    </location>
</feature>